<feature type="transmembrane region" description="Helical" evidence="1">
    <location>
        <begin position="175"/>
        <end position="192"/>
    </location>
</feature>
<feature type="transmembrane region" description="Helical" evidence="1">
    <location>
        <begin position="229"/>
        <end position="246"/>
    </location>
</feature>
<evidence type="ECO:0000256" key="1">
    <source>
        <dbReference type="SAM" id="Phobius"/>
    </source>
</evidence>
<sequence>MVDLRKEIEEKQDFLNSVYQNAYYGYQSDKSVQKLDYLDEKARELLRYVDTIASDYNTDDGENLVDYQYVVETCFDTLHFIKRHFTYMKNEIGKNTTISNTAYSDLMRLACKINDKGKKNEIKNFINEFNRLGIPTYGLRRMTIKNQRKLTFSILTVIATFIIFIMALSGNDNLIFMYGLVFNALYIILIMMFSSREKILLLSLVFYVTLPVTIYSLPFDSTMSFDFGVINGSFIGAIGVFILLIYKNPMIQIFDFLNKSK</sequence>
<feature type="transmembrane region" description="Helical" evidence="1">
    <location>
        <begin position="199"/>
        <end position="217"/>
    </location>
</feature>
<evidence type="ECO:0000313" key="3">
    <source>
        <dbReference type="Proteomes" id="UP000245055"/>
    </source>
</evidence>
<keyword evidence="1" id="KW-1133">Transmembrane helix</keyword>
<evidence type="ECO:0000313" key="2">
    <source>
        <dbReference type="EMBL" id="PWD71811.1"/>
    </source>
</evidence>
<comment type="caution">
    <text evidence="2">The sequence shown here is derived from an EMBL/GenBank/DDBJ whole genome shotgun (WGS) entry which is preliminary data.</text>
</comment>
<keyword evidence="1" id="KW-0812">Transmembrane</keyword>
<accession>A0AAX1C494</accession>
<dbReference type="AlphaFoldDB" id="A0AAX1C494"/>
<proteinExistence type="predicted"/>
<keyword evidence="1" id="KW-0472">Membrane</keyword>
<feature type="transmembrane region" description="Helical" evidence="1">
    <location>
        <begin position="150"/>
        <end position="169"/>
    </location>
</feature>
<organism evidence="2 3">
    <name type="scientific">Dickeya dianthicola</name>
    <dbReference type="NCBI Taxonomy" id="204039"/>
    <lineage>
        <taxon>Bacteria</taxon>
        <taxon>Pseudomonadati</taxon>
        <taxon>Pseudomonadota</taxon>
        <taxon>Gammaproteobacteria</taxon>
        <taxon>Enterobacterales</taxon>
        <taxon>Pectobacteriaceae</taxon>
        <taxon>Dickeya</taxon>
    </lineage>
</organism>
<dbReference type="RefSeq" id="WP_109105214.1">
    <property type="nucleotide sequence ID" value="NZ_JALDNR010000011.1"/>
</dbReference>
<protein>
    <submittedName>
        <fullName evidence="2">Uncharacterized protein</fullName>
    </submittedName>
</protein>
<dbReference type="Proteomes" id="UP000245055">
    <property type="component" value="Unassembled WGS sequence"/>
</dbReference>
<name>A0AAX1C494_9GAMM</name>
<reference evidence="2 3" key="1">
    <citation type="submission" date="2018-05" db="EMBL/GenBank/DDBJ databases">
        <title>Genomic diversity of pathogens causing Blackleg of Potato in Pakistan.</title>
        <authorList>
            <person name="Sarfraz S."/>
            <person name="Riaz K."/>
            <person name="Oulghazi S."/>
            <person name="Cigna J."/>
            <person name="Sahi S.T."/>
            <person name="Khan S.H."/>
            <person name="Hameed A."/>
            <person name="Faure D."/>
        </authorList>
    </citation>
    <scope>NUCLEOTIDE SEQUENCE [LARGE SCALE GENOMIC DNA]</scope>
    <source>
        <strain evidence="2 3">SS70</strain>
    </source>
</reference>
<gene>
    <name evidence="2" type="ORF">DF213_15415</name>
</gene>
<dbReference type="EMBL" id="QESZ01000021">
    <property type="protein sequence ID" value="PWD71811.1"/>
    <property type="molecule type" value="Genomic_DNA"/>
</dbReference>